<feature type="transmembrane region" description="Helical" evidence="1">
    <location>
        <begin position="68"/>
        <end position="93"/>
    </location>
</feature>
<name>A0A974PL31_9HYPH</name>
<feature type="transmembrane region" description="Helical" evidence="1">
    <location>
        <begin position="99"/>
        <end position="119"/>
    </location>
</feature>
<keyword evidence="1" id="KW-0812">Transmembrane</keyword>
<gene>
    <name evidence="2" type="ORF">EZH22_21305</name>
</gene>
<dbReference type="EMBL" id="CP063362">
    <property type="protein sequence ID" value="QRG05578.1"/>
    <property type="molecule type" value="Genomic_DNA"/>
</dbReference>
<evidence type="ECO:0000256" key="1">
    <source>
        <dbReference type="SAM" id="Phobius"/>
    </source>
</evidence>
<reference evidence="2 3" key="1">
    <citation type="submission" date="2020-10" db="EMBL/GenBank/DDBJ databases">
        <title>Degradation of 1,4-Dioxane by Xanthobacter sp. YN2, via a Novel Group-2 Soluble Di-Iron Monooxygenase.</title>
        <authorList>
            <person name="Ma F."/>
            <person name="Wang Y."/>
            <person name="Yang J."/>
            <person name="Guo H."/>
            <person name="Su D."/>
            <person name="Yu L."/>
        </authorList>
    </citation>
    <scope>NUCLEOTIDE SEQUENCE [LARGE SCALE GENOMIC DNA]</scope>
    <source>
        <strain evidence="2 3">YN2</strain>
    </source>
</reference>
<dbReference type="RefSeq" id="WP_203192444.1">
    <property type="nucleotide sequence ID" value="NZ_CP063362.1"/>
</dbReference>
<evidence type="ECO:0000313" key="3">
    <source>
        <dbReference type="Proteomes" id="UP000596427"/>
    </source>
</evidence>
<keyword evidence="3" id="KW-1185">Reference proteome</keyword>
<proteinExistence type="predicted"/>
<dbReference type="AlphaFoldDB" id="A0A974PL31"/>
<keyword evidence="1" id="KW-1133">Transmembrane helix</keyword>
<evidence type="ECO:0000313" key="2">
    <source>
        <dbReference type="EMBL" id="QRG05578.1"/>
    </source>
</evidence>
<dbReference type="Proteomes" id="UP000596427">
    <property type="component" value="Chromosome"/>
</dbReference>
<organism evidence="2 3">
    <name type="scientific">Xanthobacter dioxanivorans</name>
    <dbReference type="NCBI Taxonomy" id="2528964"/>
    <lineage>
        <taxon>Bacteria</taxon>
        <taxon>Pseudomonadati</taxon>
        <taxon>Pseudomonadota</taxon>
        <taxon>Alphaproteobacteria</taxon>
        <taxon>Hyphomicrobiales</taxon>
        <taxon>Xanthobacteraceae</taxon>
        <taxon>Xanthobacter</taxon>
    </lineage>
</organism>
<sequence length="171" mass="19802">MADPSSPSRRRPANPFLAGVRLAFRIVCGIVILLDELVRPLYRPLLRWLAGLELMQALERQVSRLSPYLILILIAVPYLIIEPLKFVALLWIADGHVRTGTALFLIAYLVSFVLIERIYSAGREKLMTLPWMAWLIETIGAVRRSIVSWLRLAELKLKARALWRWMRLQMR</sequence>
<accession>A0A974PL31</accession>
<protein>
    <submittedName>
        <fullName evidence="2">Uncharacterized protein</fullName>
    </submittedName>
</protein>
<dbReference type="KEGG" id="xdi:EZH22_21305"/>
<keyword evidence="1" id="KW-0472">Membrane</keyword>